<reference evidence="9 10" key="1">
    <citation type="submission" date="2016-03" db="EMBL/GenBank/DDBJ databases">
        <title>Genome sequence of Mycoplasma gallinarum strain Mgn_IPT.</title>
        <authorList>
            <person name="Yacoub E."/>
            <person name="Sirand-Pugnet P."/>
            <person name="Barre A."/>
            <person name="Maurier F."/>
            <person name="Blanchard A."/>
            <person name="Ben Abdelmoumen B.M."/>
        </authorList>
    </citation>
    <scope>NUCLEOTIDE SEQUENCE [LARGE SCALE GENOMIC DNA]</scope>
    <source>
        <strain evidence="9 10">Mgn_IPT</strain>
    </source>
</reference>
<feature type="transmembrane region" description="Helical" evidence="8">
    <location>
        <begin position="95"/>
        <end position="121"/>
    </location>
</feature>
<dbReference type="GO" id="GO:0005886">
    <property type="term" value="C:plasma membrane"/>
    <property type="evidence" value="ECO:0007669"/>
    <property type="project" value="UniProtKB-SubCell"/>
</dbReference>
<feature type="transmembrane region" description="Helical" evidence="8">
    <location>
        <begin position="32"/>
        <end position="50"/>
    </location>
</feature>
<comment type="subcellular location">
    <subcellularLocation>
        <location evidence="1">Cell membrane</location>
        <topology evidence="1">Multi-pass membrane protein</topology>
    </subcellularLocation>
</comment>
<evidence type="ECO:0000256" key="5">
    <source>
        <dbReference type="ARBA" id="ARBA00022989"/>
    </source>
</evidence>
<dbReference type="PANTHER" id="PTHR32024:SF1">
    <property type="entry name" value="KTR SYSTEM POTASSIUM UPTAKE PROTEIN B"/>
    <property type="match status" value="1"/>
</dbReference>
<keyword evidence="6" id="KW-0406">Ion transport</keyword>
<feature type="transmembrane region" description="Helical" evidence="8">
    <location>
        <begin position="233"/>
        <end position="253"/>
    </location>
</feature>
<feature type="transmembrane region" description="Helical" evidence="8">
    <location>
        <begin position="273"/>
        <end position="296"/>
    </location>
</feature>
<accession>A0A168RI83</accession>
<feature type="transmembrane region" description="Helical" evidence="8">
    <location>
        <begin position="369"/>
        <end position="388"/>
    </location>
</feature>
<dbReference type="GO" id="GO:0008324">
    <property type="term" value="F:monoatomic cation transmembrane transporter activity"/>
    <property type="evidence" value="ECO:0007669"/>
    <property type="project" value="InterPro"/>
</dbReference>
<keyword evidence="10" id="KW-1185">Reference proteome</keyword>
<feature type="transmembrane region" description="Helical" evidence="8">
    <location>
        <begin position="154"/>
        <end position="174"/>
    </location>
</feature>
<evidence type="ECO:0000256" key="2">
    <source>
        <dbReference type="ARBA" id="ARBA00022448"/>
    </source>
</evidence>
<dbReference type="Pfam" id="PF02386">
    <property type="entry name" value="TrkH"/>
    <property type="match status" value="1"/>
</dbReference>
<evidence type="ECO:0000256" key="8">
    <source>
        <dbReference type="SAM" id="Phobius"/>
    </source>
</evidence>
<feature type="transmembrane region" description="Helical" evidence="8">
    <location>
        <begin position="343"/>
        <end position="363"/>
    </location>
</feature>
<sequence length="515" mass="58151">MKNWKFIRKWKNSRFYSFFSFLHNKRKKGLKVRFVFIIYLLIVLAGWLFLSLPFSQTGNEKVSISDAFFTAISAFSDTGLVTSPTYSTWTITGQAIIAILIFIGGLGIFALKIFIINFIFLQRKRTSLTELELVSTERSSSNSRMIKKVIVDSILFLLITFVLFSFILSLYFYFATPWADNLINKQDIGDYISPQGNWALSFRYGFFHSISALNNAGFDIIGKNSLSAYYGNYTLQIIFLILFLIGGLGYPVIHDISNYFRHKLANKPRKYHWSLFTKLSLSTYFIVTCLGFLTMLTFEGLHKNPSGFWKADDPTLGTYSQKLWALLFLSFSSRSAGFATFNLAKLSTPALFMITMMMFIGAAPSSTGGGIRTTTFGILIITLFSKILGHPQPRVFKRRISQNSINNSFMVFFISLALVITIGFGISTSSVDYFGGGKVPADTPYMHYIFETASAFGTSGLTVGITDNMNLFSKIIISILMFIGQLGITSTILIWGKKRNYSRYYEYISEDIVTG</sequence>
<feature type="transmembrane region" description="Helical" evidence="8">
    <location>
        <begin position="475"/>
        <end position="495"/>
    </location>
</feature>
<keyword evidence="7 8" id="KW-0472">Membrane</keyword>
<keyword evidence="4 8" id="KW-0812">Transmembrane</keyword>
<dbReference type="AlphaFoldDB" id="A0A168RI83"/>
<keyword evidence="2" id="KW-0813">Transport</keyword>
<evidence type="ECO:0000256" key="7">
    <source>
        <dbReference type="ARBA" id="ARBA00023136"/>
    </source>
</evidence>
<dbReference type="Proteomes" id="UP000076983">
    <property type="component" value="Unassembled WGS sequence"/>
</dbReference>
<evidence type="ECO:0000256" key="6">
    <source>
        <dbReference type="ARBA" id="ARBA00023065"/>
    </source>
</evidence>
<proteinExistence type="predicted"/>
<dbReference type="RefSeq" id="WP_063626031.1">
    <property type="nucleotide sequence ID" value="NZ_LVLH01000027.1"/>
</dbReference>
<evidence type="ECO:0000256" key="4">
    <source>
        <dbReference type="ARBA" id="ARBA00022692"/>
    </source>
</evidence>
<feature type="transmembrane region" description="Helical" evidence="8">
    <location>
        <begin position="409"/>
        <end position="426"/>
    </location>
</feature>
<name>A0A168RI83_9BACT</name>
<evidence type="ECO:0000313" key="10">
    <source>
        <dbReference type="Proteomes" id="UP000076983"/>
    </source>
</evidence>
<keyword evidence="5 8" id="KW-1133">Transmembrane helix</keyword>
<dbReference type="InterPro" id="IPR003445">
    <property type="entry name" value="Cat_transpt"/>
</dbReference>
<dbReference type="GO" id="GO:0030001">
    <property type="term" value="P:metal ion transport"/>
    <property type="evidence" value="ECO:0007669"/>
    <property type="project" value="UniProtKB-ARBA"/>
</dbReference>
<dbReference type="OrthoDB" id="9810952at2"/>
<feature type="transmembrane region" description="Helical" evidence="8">
    <location>
        <begin position="316"/>
        <end position="331"/>
    </location>
</feature>
<dbReference type="STRING" id="29557.MGALLINA_02300"/>
<keyword evidence="3" id="KW-1003">Cell membrane</keyword>
<dbReference type="PANTHER" id="PTHR32024">
    <property type="entry name" value="TRK SYSTEM POTASSIUM UPTAKE PROTEIN TRKG-RELATED"/>
    <property type="match status" value="1"/>
</dbReference>
<organism evidence="9 10">
    <name type="scientific">Mycoplasmopsis gallinarum</name>
    <dbReference type="NCBI Taxonomy" id="29557"/>
    <lineage>
        <taxon>Bacteria</taxon>
        <taxon>Bacillati</taxon>
        <taxon>Mycoplasmatota</taxon>
        <taxon>Mycoplasmoidales</taxon>
        <taxon>Metamycoplasmataceae</taxon>
        <taxon>Mycoplasmopsis</taxon>
    </lineage>
</organism>
<protein>
    <submittedName>
        <fullName evidence="9">Potassium uptake protein, integral membrane component, KtrB</fullName>
    </submittedName>
</protein>
<dbReference type="EMBL" id="LVLH01000027">
    <property type="protein sequence ID" value="OAB49010.1"/>
    <property type="molecule type" value="Genomic_DNA"/>
</dbReference>
<evidence type="ECO:0000256" key="1">
    <source>
        <dbReference type="ARBA" id="ARBA00004651"/>
    </source>
</evidence>
<gene>
    <name evidence="9" type="primary">ktrB</name>
    <name evidence="9" type="ORF">MGALLINA_02300</name>
</gene>
<comment type="caution">
    <text evidence="9">The sequence shown here is derived from an EMBL/GenBank/DDBJ whole genome shotgun (WGS) entry which is preliminary data.</text>
</comment>
<evidence type="ECO:0000256" key="3">
    <source>
        <dbReference type="ARBA" id="ARBA00022475"/>
    </source>
</evidence>
<evidence type="ECO:0000313" key="9">
    <source>
        <dbReference type="EMBL" id="OAB49010.1"/>
    </source>
</evidence>
<dbReference type="PATRIC" id="fig|29557.3.peg.217"/>